<sequence>MLDRRSFLQFFDLTESSSVPYAKTIWLFLGRLAQAGVGNQIFEQVQQPLQRHGYMARCDQIVEASLVQAAGST</sequence>
<keyword evidence="2" id="KW-1185">Reference proteome</keyword>
<gene>
    <name evidence="1" type="ORF">GTP69_27275</name>
</gene>
<proteinExistence type="predicted"/>
<reference evidence="1 2" key="1">
    <citation type="submission" date="2019-12" db="EMBL/GenBank/DDBJ databases">
        <title>Novel species isolated from a subtropical stream in China.</title>
        <authorList>
            <person name="Lu H."/>
        </authorList>
    </citation>
    <scope>NUCLEOTIDE SEQUENCE [LARGE SCALE GENOMIC DNA]</scope>
    <source>
        <strain evidence="1 2">CY42W</strain>
    </source>
</reference>
<dbReference type="RefSeq" id="WP_161057829.1">
    <property type="nucleotide sequence ID" value="NZ_WWCT01000031.1"/>
</dbReference>
<evidence type="ECO:0000313" key="1">
    <source>
        <dbReference type="EMBL" id="MYN30117.1"/>
    </source>
</evidence>
<comment type="caution">
    <text evidence="1">The sequence shown here is derived from an EMBL/GenBank/DDBJ whole genome shotgun (WGS) entry which is preliminary data.</text>
</comment>
<evidence type="ECO:0000313" key="2">
    <source>
        <dbReference type="Proteomes" id="UP000642144"/>
    </source>
</evidence>
<organism evidence="1 2">
    <name type="scientific">Duganella levis</name>
    <dbReference type="NCBI Taxonomy" id="2692169"/>
    <lineage>
        <taxon>Bacteria</taxon>
        <taxon>Pseudomonadati</taxon>
        <taxon>Pseudomonadota</taxon>
        <taxon>Betaproteobacteria</taxon>
        <taxon>Burkholderiales</taxon>
        <taxon>Oxalobacteraceae</taxon>
        <taxon>Telluria group</taxon>
        <taxon>Duganella</taxon>
    </lineage>
</organism>
<protein>
    <submittedName>
        <fullName evidence="1">Uncharacterized protein</fullName>
    </submittedName>
</protein>
<dbReference type="EMBL" id="WWCT01000031">
    <property type="protein sequence ID" value="MYN30117.1"/>
    <property type="molecule type" value="Genomic_DNA"/>
</dbReference>
<dbReference type="Proteomes" id="UP000642144">
    <property type="component" value="Unassembled WGS sequence"/>
</dbReference>
<name>A0ABW9W8Y1_9BURK</name>
<accession>A0ABW9W8Y1</accession>